<reference evidence="4 5" key="1">
    <citation type="submission" date="2022-05" db="EMBL/GenBank/DDBJ databases">
        <authorList>
            <consortium name="Genoscope - CEA"/>
            <person name="William W."/>
        </authorList>
    </citation>
    <scope>NUCLEOTIDE SEQUENCE [LARGE SCALE GENOMIC DNA]</scope>
</reference>
<proteinExistence type="predicted"/>
<feature type="transmembrane region" description="Helical" evidence="2">
    <location>
        <begin position="218"/>
        <end position="236"/>
    </location>
</feature>
<evidence type="ECO:0000256" key="2">
    <source>
        <dbReference type="SAM" id="Phobius"/>
    </source>
</evidence>
<dbReference type="Pfam" id="PF08030">
    <property type="entry name" value="NAD_binding_6"/>
    <property type="match status" value="1"/>
</dbReference>
<dbReference type="InterPro" id="IPR039261">
    <property type="entry name" value="FNR_nucleotide-bd"/>
</dbReference>
<evidence type="ECO:0000313" key="4">
    <source>
        <dbReference type="EMBL" id="CAH3185025.1"/>
    </source>
</evidence>
<evidence type="ECO:0000256" key="1">
    <source>
        <dbReference type="ARBA" id="ARBA00023002"/>
    </source>
</evidence>
<dbReference type="PANTHER" id="PTHR11972">
    <property type="entry name" value="NADPH OXIDASE"/>
    <property type="match status" value="1"/>
</dbReference>
<dbReference type="EMBL" id="CALNXI010002229">
    <property type="protein sequence ID" value="CAH3185025.1"/>
    <property type="molecule type" value="Genomic_DNA"/>
</dbReference>
<feature type="domain" description="Ferric reductase NAD binding" evidence="3">
    <location>
        <begin position="384"/>
        <end position="511"/>
    </location>
</feature>
<dbReference type="InterPro" id="IPR013121">
    <property type="entry name" value="Fe_red_NAD-bd_6"/>
</dbReference>
<dbReference type="Gene3D" id="3.40.50.80">
    <property type="entry name" value="Nucleotide-binding domain of ferredoxin-NADP reductase (FNR) module"/>
    <property type="match status" value="1"/>
</dbReference>
<comment type="caution">
    <text evidence="4">The sequence shown here is derived from an EMBL/GenBank/DDBJ whole genome shotgun (WGS) entry which is preliminary data.</text>
</comment>
<keyword evidence="2" id="KW-1133">Transmembrane helix</keyword>
<feature type="transmembrane region" description="Helical" evidence="2">
    <location>
        <begin position="137"/>
        <end position="159"/>
    </location>
</feature>
<keyword evidence="2" id="KW-0472">Membrane</keyword>
<evidence type="ECO:0000313" key="5">
    <source>
        <dbReference type="Proteomes" id="UP001159427"/>
    </source>
</evidence>
<feature type="transmembrane region" description="Helical" evidence="2">
    <location>
        <begin position="191"/>
        <end position="211"/>
    </location>
</feature>
<keyword evidence="5" id="KW-1185">Reference proteome</keyword>
<dbReference type="PANTHER" id="PTHR11972:SF55">
    <property type="entry name" value="FERRIC REDUCTASE"/>
    <property type="match status" value="1"/>
</dbReference>
<gene>
    <name evidence="4" type="ORF">PEVE_00015849</name>
</gene>
<dbReference type="Proteomes" id="UP001159427">
    <property type="component" value="Unassembled WGS sequence"/>
</dbReference>
<evidence type="ECO:0000259" key="3">
    <source>
        <dbReference type="Pfam" id="PF08030"/>
    </source>
</evidence>
<feature type="transmembrane region" description="Helical" evidence="2">
    <location>
        <begin position="94"/>
        <end position="117"/>
    </location>
</feature>
<keyword evidence="2" id="KW-0812">Transmembrane</keyword>
<accession>A0ABN8S3Z2</accession>
<dbReference type="InterPro" id="IPR050369">
    <property type="entry name" value="RBOH/FRE"/>
</dbReference>
<protein>
    <recommendedName>
        <fullName evidence="3">Ferric reductase NAD binding domain-containing protein</fullName>
    </recommendedName>
</protein>
<organism evidence="4 5">
    <name type="scientific">Porites evermanni</name>
    <dbReference type="NCBI Taxonomy" id="104178"/>
    <lineage>
        <taxon>Eukaryota</taxon>
        <taxon>Metazoa</taxon>
        <taxon>Cnidaria</taxon>
        <taxon>Anthozoa</taxon>
        <taxon>Hexacorallia</taxon>
        <taxon>Scleractinia</taxon>
        <taxon>Fungiina</taxon>
        <taxon>Poritidae</taxon>
        <taxon>Porites</taxon>
    </lineage>
</organism>
<name>A0ABN8S3Z2_9CNID</name>
<sequence length="529" mass="59903">MGDSYQVSIKNSLQERPAAVEAIIINSGVQQQTEPVDNRAEPLSIEGVERGEDVKRWKPYENSKYESPVLNRLVPWPLYYYCRWKTLEIFHTRLVFGIVLGEVLFFLLLVGCLAGALAASGMQKGEDAAEGTGSIAIIPAALAFAFACRNSVWVLFTGLPFERALFWRKLCAYLSVLVGAWHGFLSDEWDSSGLVLTGTMAALCLFSLWFIRRRIFEAFYRFHWILFLVVIGSAFVHGAGGIAFGAAPWLFDILVRLLISFSNNKHQRSILAVRLPSNVVRLTFLKRDFKYKSGQYCFICVFPGDALSLGSNTQGFTFIKLPLSVAGSFQASKERMSELFQCARRQIYYVNEVDTIFFKAHKTNYCFSKGIVSHIPKKTVLVRVGLARVMFIWSVRDLFMVTSVLDYDKEYFQKNTNLRLPISFCPDLVVRGQPQEVMENYFHLTRERDSSKFEEANIRPEMQPDLKFGRPDLQKLFSKMKGYASEMGEGKVAVLTCGPASLVNSVEKLCATFSSGGVTFDFHKEVFEF</sequence>
<feature type="transmembrane region" description="Helical" evidence="2">
    <location>
        <begin position="166"/>
        <end position="185"/>
    </location>
</feature>
<keyword evidence="1" id="KW-0560">Oxidoreductase</keyword>